<reference evidence="2" key="1">
    <citation type="submission" date="2021-10" db="EMBL/GenBank/DDBJ databases">
        <title>Streptomonospora sp. nov., isolated from mangrove soil.</title>
        <authorList>
            <person name="Chen X."/>
            <person name="Ge X."/>
            <person name="Liu W."/>
        </authorList>
    </citation>
    <scope>NUCLEOTIDE SEQUENCE</scope>
    <source>
        <strain evidence="2">S1-112</strain>
    </source>
</reference>
<keyword evidence="2" id="KW-0255">Endonuclease</keyword>
<evidence type="ECO:0000259" key="1">
    <source>
        <dbReference type="Pfam" id="PF05685"/>
    </source>
</evidence>
<dbReference type="AlphaFoldDB" id="A0A9X3NLN8"/>
<comment type="caution">
    <text evidence="2">The sequence shown here is derived from an EMBL/GenBank/DDBJ whole genome shotgun (WGS) entry which is preliminary data.</text>
</comment>
<dbReference type="PANTHER" id="PTHR34107:SF2">
    <property type="entry name" value="SLL0888 PROTEIN"/>
    <property type="match status" value="1"/>
</dbReference>
<dbReference type="InterPro" id="IPR012296">
    <property type="entry name" value="Nuclease_put_TT1808"/>
</dbReference>
<dbReference type="InterPro" id="IPR008538">
    <property type="entry name" value="Uma2"/>
</dbReference>
<dbReference type="Proteomes" id="UP001140076">
    <property type="component" value="Unassembled WGS sequence"/>
</dbReference>
<protein>
    <submittedName>
        <fullName evidence="2">Uma2 family endonuclease</fullName>
    </submittedName>
</protein>
<sequence length="198" mass="22629">MAVMSIGRTDPRPLTVDDLARMPDDGRRYELVDGRLDVSPAPVFPHSVVDTRLTWHLVNQVPKGYMPISAPGINLNADRTHHRIPDLAVIRRQDCESPYLTRPPVLAIEIMSPESVFRDNHTKRREYAEFGIESYWIINPAPDKTGIMEFRLQDGTYHEVQQVFGESVFATTSPLELRLVPYWLTADDESWTERLGGE</sequence>
<dbReference type="RefSeq" id="WP_270073032.1">
    <property type="nucleotide sequence ID" value="NZ_JAJAQC010000026.1"/>
</dbReference>
<keyword evidence="2" id="KW-0378">Hydrolase</keyword>
<dbReference type="CDD" id="cd06260">
    <property type="entry name" value="DUF820-like"/>
    <property type="match status" value="1"/>
</dbReference>
<feature type="domain" description="Putative restriction endonuclease" evidence="1">
    <location>
        <begin position="17"/>
        <end position="167"/>
    </location>
</feature>
<keyword evidence="2" id="KW-0540">Nuclease</keyword>
<keyword evidence="3" id="KW-1185">Reference proteome</keyword>
<accession>A0A9X3NLN8</accession>
<dbReference type="SUPFAM" id="SSF52980">
    <property type="entry name" value="Restriction endonuclease-like"/>
    <property type="match status" value="1"/>
</dbReference>
<name>A0A9X3NLN8_9ACTN</name>
<evidence type="ECO:0000313" key="3">
    <source>
        <dbReference type="Proteomes" id="UP001140076"/>
    </source>
</evidence>
<dbReference type="EMBL" id="JAJAQC010000026">
    <property type="protein sequence ID" value="MDA0565757.1"/>
    <property type="molecule type" value="Genomic_DNA"/>
</dbReference>
<dbReference type="Pfam" id="PF05685">
    <property type="entry name" value="Uma2"/>
    <property type="match status" value="1"/>
</dbReference>
<dbReference type="GO" id="GO:0004519">
    <property type="term" value="F:endonuclease activity"/>
    <property type="evidence" value="ECO:0007669"/>
    <property type="project" value="UniProtKB-KW"/>
</dbReference>
<gene>
    <name evidence="2" type="ORF">LG943_15750</name>
</gene>
<dbReference type="PANTHER" id="PTHR34107">
    <property type="entry name" value="SLL0198 PROTEIN-RELATED"/>
    <property type="match status" value="1"/>
</dbReference>
<dbReference type="Gene3D" id="3.90.1570.10">
    <property type="entry name" value="tt1808, chain A"/>
    <property type="match status" value="1"/>
</dbReference>
<dbReference type="InterPro" id="IPR011335">
    <property type="entry name" value="Restrct_endonuc-II-like"/>
</dbReference>
<proteinExistence type="predicted"/>
<evidence type="ECO:0000313" key="2">
    <source>
        <dbReference type="EMBL" id="MDA0565757.1"/>
    </source>
</evidence>
<organism evidence="2 3">
    <name type="scientific">Streptomonospora mangrovi</name>
    <dbReference type="NCBI Taxonomy" id="2883123"/>
    <lineage>
        <taxon>Bacteria</taxon>
        <taxon>Bacillati</taxon>
        <taxon>Actinomycetota</taxon>
        <taxon>Actinomycetes</taxon>
        <taxon>Streptosporangiales</taxon>
        <taxon>Nocardiopsidaceae</taxon>
        <taxon>Streptomonospora</taxon>
    </lineage>
</organism>